<feature type="transmembrane region" description="Helical" evidence="6">
    <location>
        <begin position="589"/>
        <end position="614"/>
    </location>
</feature>
<keyword evidence="9" id="KW-1185">Reference proteome</keyword>
<evidence type="ECO:0000256" key="5">
    <source>
        <dbReference type="ARBA" id="ARBA00023136"/>
    </source>
</evidence>
<dbReference type="Proteomes" id="UP001634394">
    <property type="component" value="Unassembled WGS sequence"/>
</dbReference>
<comment type="subcellular location">
    <subcellularLocation>
        <location evidence="1">Membrane</location>
        <topology evidence="1">Single-pass membrane protein</topology>
    </subcellularLocation>
</comment>
<feature type="domain" description="TIR" evidence="7">
    <location>
        <begin position="641"/>
        <end position="792"/>
    </location>
</feature>
<keyword evidence="5 6" id="KW-0472">Membrane</keyword>
<dbReference type="PROSITE" id="PS50104">
    <property type="entry name" value="TIR"/>
    <property type="match status" value="1"/>
</dbReference>
<keyword evidence="2 6" id="KW-0812">Transmembrane</keyword>
<dbReference type="GO" id="GO:0016020">
    <property type="term" value="C:membrane"/>
    <property type="evidence" value="ECO:0007669"/>
    <property type="project" value="UniProtKB-SubCell"/>
</dbReference>
<sequence length="814" mass="93405">MAFGMKGIQTSLISNASETFDRQGKVWRLIMYVSILLTVLSTCEANSTCTVNGIHYICKNIATKTDFPLVIPTNIRKVTLMGTNELASFPGERFNHPTWANVLELSILEFTNIEHIKEGFLIGLEQLKFLSISSCTYLYEIDQGIFLSTPNVEALHLDGDTRLNLSRVETALTDKLINLRYLSLIGIKAVKQHVVLEDTFLRALRGKNLTYLDISRVKSIIIKQAIVQELLANLKYLNLSYSAPALPTEMNIDASFLSQNIEVFDLTGMQYTMLNYLIKGGERRIQNTDIPKATYVFIQGVNNPDTPVSVNVRLRFKNCGIKVPKMLDVSKSGLKHLNISYIGICLGHELETLNLASNNMEYISQDVLSIFPSLQIIDLSNNHLNNMQDMEDFSNTFTKNKDLEIVFLRNNHLTFVPSNLFFYNSKLRIIDLSENELVYFNLNLYSAENLMLIDLRRNRLKSFSASMMVQFEELRWKQNTKNSTKTYVTTVLLKQFQDKNLIGKRYRYGYNASEDIEFEESQSSIQQYVMINILENRFVCDCDTLVFMEWILFKTIDIINKTLLSCKYGNNEKMLNNELLQMLQTDCQLASSISIGVASSIAIIISIFTFAITIRLRRKSDRRNQDFDNLKQEILKENIHFESLVFLSYCSRDAQIVDENILPSLNRYIHETFNTERDLVCTGENDFVPGLLIIEEIHRCINKSLVVVPVITPEFLQSDWSQEECVAAVERHKRVVILMKRHTNTSGATVTIQHLIGQYTRGTWSDNGGVFDIRPSWNTICEGIIRTASEAFREYRRQHLIKPAEENLLLEDIV</sequence>
<dbReference type="EMBL" id="JBJQND010000001">
    <property type="protein sequence ID" value="KAL3888229.1"/>
    <property type="molecule type" value="Genomic_DNA"/>
</dbReference>
<dbReference type="InterPro" id="IPR035897">
    <property type="entry name" value="Toll_tir_struct_dom_sf"/>
</dbReference>
<evidence type="ECO:0000256" key="4">
    <source>
        <dbReference type="ARBA" id="ARBA00022989"/>
    </source>
</evidence>
<keyword evidence="4 6" id="KW-1133">Transmembrane helix</keyword>
<evidence type="ECO:0000259" key="7">
    <source>
        <dbReference type="PROSITE" id="PS50104"/>
    </source>
</evidence>
<proteinExistence type="predicted"/>
<gene>
    <name evidence="8" type="ORF">ACJMK2_000604</name>
</gene>
<evidence type="ECO:0000256" key="6">
    <source>
        <dbReference type="SAM" id="Phobius"/>
    </source>
</evidence>
<keyword evidence="3" id="KW-0732">Signal</keyword>
<dbReference type="PANTHER" id="PTHR24365">
    <property type="entry name" value="TOLL-LIKE RECEPTOR"/>
    <property type="match status" value="1"/>
</dbReference>
<reference evidence="8 9" key="1">
    <citation type="submission" date="2024-11" db="EMBL/GenBank/DDBJ databases">
        <title>Chromosome-level genome assembly of the freshwater bivalve Anodonta woodiana.</title>
        <authorList>
            <person name="Chen X."/>
        </authorList>
    </citation>
    <scope>NUCLEOTIDE SEQUENCE [LARGE SCALE GENOMIC DNA]</scope>
    <source>
        <strain evidence="8">MN2024</strain>
        <tissue evidence="8">Gills</tissue>
    </source>
</reference>
<dbReference type="Gene3D" id="3.40.50.10140">
    <property type="entry name" value="Toll/interleukin-1 receptor homology (TIR) domain"/>
    <property type="match status" value="1"/>
</dbReference>
<protein>
    <recommendedName>
        <fullName evidence="7">TIR domain-containing protein</fullName>
    </recommendedName>
</protein>
<dbReference type="SUPFAM" id="SSF52058">
    <property type="entry name" value="L domain-like"/>
    <property type="match status" value="1"/>
</dbReference>
<dbReference type="InterPro" id="IPR000157">
    <property type="entry name" value="TIR_dom"/>
</dbReference>
<evidence type="ECO:0000313" key="9">
    <source>
        <dbReference type="Proteomes" id="UP001634394"/>
    </source>
</evidence>
<dbReference type="Gene3D" id="3.80.10.10">
    <property type="entry name" value="Ribonuclease Inhibitor"/>
    <property type="match status" value="2"/>
</dbReference>
<dbReference type="Pfam" id="PF13676">
    <property type="entry name" value="TIR_2"/>
    <property type="match status" value="1"/>
</dbReference>
<accession>A0ABD3XPT5</accession>
<name>A0ABD3XPT5_SINWO</name>
<evidence type="ECO:0000256" key="2">
    <source>
        <dbReference type="ARBA" id="ARBA00022692"/>
    </source>
</evidence>
<dbReference type="InterPro" id="IPR032675">
    <property type="entry name" value="LRR_dom_sf"/>
</dbReference>
<evidence type="ECO:0000313" key="8">
    <source>
        <dbReference type="EMBL" id="KAL3888229.1"/>
    </source>
</evidence>
<comment type="caution">
    <text evidence="8">The sequence shown here is derived from an EMBL/GenBank/DDBJ whole genome shotgun (WGS) entry which is preliminary data.</text>
</comment>
<dbReference type="PANTHER" id="PTHR24365:SF541">
    <property type="entry name" value="PROTEIN TOLL-RELATED"/>
    <property type="match status" value="1"/>
</dbReference>
<dbReference type="SUPFAM" id="SSF52200">
    <property type="entry name" value="Toll/Interleukin receptor TIR domain"/>
    <property type="match status" value="1"/>
</dbReference>
<organism evidence="8 9">
    <name type="scientific">Sinanodonta woodiana</name>
    <name type="common">Chinese pond mussel</name>
    <name type="synonym">Anodonta woodiana</name>
    <dbReference type="NCBI Taxonomy" id="1069815"/>
    <lineage>
        <taxon>Eukaryota</taxon>
        <taxon>Metazoa</taxon>
        <taxon>Spiralia</taxon>
        <taxon>Lophotrochozoa</taxon>
        <taxon>Mollusca</taxon>
        <taxon>Bivalvia</taxon>
        <taxon>Autobranchia</taxon>
        <taxon>Heteroconchia</taxon>
        <taxon>Palaeoheterodonta</taxon>
        <taxon>Unionida</taxon>
        <taxon>Unionoidea</taxon>
        <taxon>Unionidae</taxon>
        <taxon>Unioninae</taxon>
        <taxon>Sinanodonta</taxon>
    </lineage>
</organism>
<evidence type="ECO:0000256" key="1">
    <source>
        <dbReference type="ARBA" id="ARBA00004167"/>
    </source>
</evidence>
<dbReference type="AlphaFoldDB" id="A0ABD3XPT5"/>
<evidence type="ECO:0000256" key="3">
    <source>
        <dbReference type="ARBA" id="ARBA00022729"/>
    </source>
</evidence>